<organism evidence="3 4">
    <name type="scientific">Purpureocillium lilacinum</name>
    <name type="common">Paecilomyces lilacinus</name>
    <dbReference type="NCBI Taxonomy" id="33203"/>
    <lineage>
        <taxon>Eukaryota</taxon>
        <taxon>Fungi</taxon>
        <taxon>Dikarya</taxon>
        <taxon>Ascomycota</taxon>
        <taxon>Pezizomycotina</taxon>
        <taxon>Sordariomycetes</taxon>
        <taxon>Hypocreomycetidae</taxon>
        <taxon>Hypocreales</taxon>
        <taxon>Ophiocordycipitaceae</taxon>
        <taxon>Purpureocillium</taxon>
    </lineage>
</organism>
<sequence length="315" mass="32245">MSRILSLGIGNMGAALARTLLASNPSSSTPLTIWNRTASRPLVTSLVAAGARLETDLAAAISAADIILICVLDYDTIYSALASASADSSSTSPLAGKTVVNLTNGTPRQAAAAQAWFRERGVARYFDGAVMVPPQLVGTPHSFLLYSGETEAVFQASVKDQLASVGSALYTGEDVASAATDDLAALAAMYGMFSGAFIGIGLLKKQLAKAAGKGDGAAAKVKVTPAVESVVVPVLTALVPYVGLIAKAVDEEAWDDDMGNPLGMQLAGVRNILQACKDEGVNGGALETLVGLMQKVVDERGGAGGVPEVARFMVE</sequence>
<reference evidence="3 4" key="1">
    <citation type="journal article" date="2016" name="Front. Microbiol.">
        <title>Genome and transcriptome sequences reveal the specific parasitism of the nematophagous Purpureocillium lilacinum 36-1.</title>
        <authorList>
            <person name="Xie J."/>
            <person name="Li S."/>
            <person name="Mo C."/>
            <person name="Xiao X."/>
            <person name="Peng D."/>
            <person name="Wang G."/>
            <person name="Xiao Y."/>
        </authorList>
    </citation>
    <scope>NUCLEOTIDE SEQUENCE [LARGE SCALE GENOMIC DNA]</scope>
    <source>
        <strain evidence="3 4">36-1</strain>
    </source>
</reference>
<evidence type="ECO:0000313" key="4">
    <source>
        <dbReference type="Proteomes" id="UP000245956"/>
    </source>
</evidence>
<dbReference type="InterPro" id="IPR048666">
    <property type="entry name" value="RedAm-like_C"/>
</dbReference>
<evidence type="ECO:0000313" key="3">
    <source>
        <dbReference type="EMBL" id="PWI71520.1"/>
    </source>
</evidence>
<dbReference type="Pfam" id="PF21761">
    <property type="entry name" value="RedAm-like_C"/>
    <property type="match status" value="1"/>
</dbReference>
<dbReference type="InterPro" id="IPR006115">
    <property type="entry name" value="6PGDH_NADP-bd"/>
</dbReference>
<dbReference type="GO" id="GO:0050661">
    <property type="term" value="F:NADP binding"/>
    <property type="evidence" value="ECO:0007669"/>
    <property type="project" value="InterPro"/>
</dbReference>
<name>A0A2U3EAJ3_PURLI</name>
<dbReference type="Gene3D" id="3.40.50.720">
    <property type="entry name" value="NAD(P)-binding Rossmann-like Domain"/>
    <property type="match status" value="1"/>
</dbReference>
<dbReference type="Gene3D" id="1.10.1040.10">
    <property type="entry name" value="N-(1-d-carboxylethyl)-l-norvaline Dehydrogenase, domain 2"/>
    <property type="match status" value="1"/>
</dbReference>
<dbReference type="Proteomes" id="UP000245956">
    <property type="component" value="Unassembled WGS sequence"/>
</dbReference>
<evidence type="ECO:0000259" key="2">
    <source>
        <dbReference type="Pfam" id="PF21761"/>
    </source>
</evidence>
<dbReference type="Pfam" id="PF03446">
    <property type="entry name" value="NAD_binding_2"/>
    <property type="match status" value="1"/>
</dbReference>
<gene>
    <name evidence="3" type="ORF">PCL_11614</name>
</gene>
<dbReference type="PANTHER" id="PTHR43580:SF2">
    <property type="entry name" value="CYTOKINE-LIKE NUCLEAR FACTOR N-PAC"/>
    <property type="match status" value="1"/>
</dbReference>
<dbReference type="PANTHER" id="PTHR43580">
    <property type="entry name" value="OXIDOREDUCTASE GLYR1-RELATED"/>
    <property type="match status" value="1"/>
</dbReference>
<evidence type="ECO:0000259" key="1">
    <source>
        <dbReference type="Pfam" id="PF03446"/>
    </source>
</evidence>
<proteinExistence type="predicted"/>
<dbReference type="InterPro" id="IPR036291">
    <property type="entry name" value="NAD(P)-bd_dom_sf"/>
</dbReference>
<comment type="caution">
    <text evidence="3">The sequence shown here is derived from an EMBL/GenBank/DDBJ whole genome shotgun (WGS) entry which is preliminary data.</text>
</comment>
<feature type="domain" description="NADPH-dependent reductive aminase-like C-terminal" evidence="2">
    <location>
        <begin position="174"/>
        <end position="311"/>
    </location>
</feature>
<dbReference type="AlphaFoldDB" id="A0A2U3EAJ3"/>
<dbReference type="InterPro" id="IPR051265">
    <property type="entry name" value="HIBADH-related_NP60_sf"/>
</dbReference>
<accession>A0A2U3EAJ3</accession>
<protein>
    <submittedName>
        <fullName evidence="3">Uncharacterized protein</fullName>
    </submittedName>
</protein>
<feature type="domain" description="6-phosphogluconate dehydrogenase NADP-binding" evidence="1">
    <location>
        <begin position="6"/>
        <end position="122"/>
    </location>
</feature>
<dbReference type="InterPro" id="IPR013328">
    <property type="entry name" value="6PGD_dom2"/>
</dbReference>
<dbReference type="EMBL" id="LCWV01000007">
    <property type="protein sequence ID" value="PWI71520.1"/>
    <property type="molecule type" value="Genomic_DNA"/>
</dbReference>
<dbReference type="SUPFAM" id="SSF51735">
    <property type="entry name" value="NAD(P)-binding Rossmann-fold domains"/>
    <property type="match status" value="1"/>
</dbReference>